<feature type="region of interest" description="Disordered" evidence="1">
    <location>
        <begin position="592"/>
        <end position="701"/>
    </location>
</feature>
<proteinExistence type="predicted"/>
<protein>
    <submittedName>
        <fullName evidence="2">Uncharacterized protein</fullName>
    </submittedName>
</protein>
<evidence type="ECO:0000313" key="2">
    <source>
        <dbReference type="EMBL" id="TKS76536.1"/>
    </source>
</evidence>
<feature type="region of interest" description="Disordered" evidence="1">
    <location>
        <begin position="2527"/>
        <end position="2571"/>
    </location>
</feature>
<dbReference type="Proteomes" id="UP000298787">
    <property type="component" value="Chromosome 10"/>
</dbReference>
<accession>A0A4U5UNI2</accession>
<gene>
    <name evidence="2" type="ORF">D9C73_010625</name>
</gene>
<dbReference type="EMBL" id="CM014087">
    <property type="protein sequence ID" value="TKS76536.1"/>
    <property type="molecule type" value="Genomic_DNA"/>
</dbReference>
<feature type="compositionally biased region" description="Acidic residues" evidence="1">
    <location>
        <begin position="606"/>
        <end position="661"/>
    </location>
</feature>
<keyword evidence="3" id="KW-1185">Reference proteome</keyword>
<reference evidence="2 3" key="1">
    <citation type="submission" date="2019-01" db="EMBL/GenBank/DDBJ databases">
        <title>Genome Assembly of Collichthys lucidus.</title>
        <authorList>
            <person name="Cai M."/>
            <person name="Xiao S."/>
        </authorList>
    </citation>
    <scope>NUCLEOTIDE SEQUENCE [LARGE SCALE GENOMIC DNA]</scope>
    <source>
        <strain evidence="2">JT15FE1705JMU</strain>
        <tissue evidence="2">Muscle</tissue>
    </source>
</reference>
<sequence length="2571" mass="288636">MCDKYILYIYVCLRWGKVHLTDDERSHLFGGRSEISTQLDPKWLRRFTRRCRALYREKLERCPLPSSPVGISDTEYAGPLGESALRTVVVEGTFAMVDSKGRVVRLENFADQSLPRKLSAGDSAFAFFEDTLSVFADAAFRIRGGGGGGGGLGCIEGEPRAQLSLVICRRSGSRDSSAGLRFNWQTCYTVKECDIRGLKVEPGYIYTTDGASLYNLVASWKTDICLIFDEGCREETVRILCALAMGDCKLGIEFKVKCVLPDRVKGLDLRDLDPLEPRLTLREIRGRAPGESELPLSNCRSYHRERGDDVDGEEEGLLSLRDMSRLPSGFSVLTENETVIVLRHILRDAVVIIPKVSAGITNKLRGVAQLKDSESAAPNAYLTEWFPCGHSLLRVERGLPGVPQVLASYNLSPDAEEDGADANGRCKERKNGAGDVPTLHVLRSSKYHKVLASGFRSSGHLFNQSVCLLPQTMDIVAPRTLRFPGCVAIMYAFDIFMQLSVKDSRRASSPVQISFTSMLSLREAQALLLAYMCLTESFVASEDSCFRFVVGSHSALAELRKFVSANPKACSGLAGLRLSGKEEVMWEELEDEILHTGEEPTRAVCEESEEEEEEEEEEEDDESEEDESEEDESEEDTDDDEEEESEGKDTDDEESEEDASPEESVREAVDYEEGQSQKADEEESASCGRDRDPEHDTDDEDRVIANISRVNRSVAHIGQTTGHLVRFGRGRGCHSRSFKFIMIGIRTLGLVNLRILRACGVFHSKHGRSRAVLKIPNTSGVLPEPRWSGEPTLLTDDLCVIVPDKGGPGALPAWLLDRGDCFFQLNYSPGCTGASGELAALSAEGTAALIEMSGIERAVRSESARGYEEPKLSRLYKASRRKQRCLFDVEVDNPAILDPRCKGPLYKRSRLGSPQMKKPRESSGTLFTIGDGEFFPRIEVAREDDLDESEEDMLSYPLAQYNLNLTIKSSPHRYSMVRADRPSGECGSVYEACLDEAVLLGHCARVFVTRGAQKNFDVSACLTWFYRAVHPCVPDMNVGDVMLDYEFALHGRGEHSPVYALLSHLAESCRVNSFPAHKLITLTRHRGASAWTRGADAPFHSQRLRVNTIGAFLCAQDHRLAPMLSRCCDPTPLHPSELWGGCELLPRGDEEELFLRAYSKTLGPVFEFEKVDRFPSKVATSVGDWTLMRLAHRSSGVSRYPGTAVVDGYTIAFASESPLFYLRGRGPLVQKLESVAVVVESGSLYRTNVLKEEDPEWPLPDPIDARERVKCKNKSTVINGMFMRPGGRDPLEGHEGTERSWNKLTALLWTFKKAPGQSYRDRDWETEYPVSESLTRIGPHLSSNCGAVTVKWLCDAPPVSLSFGPQSSRMSDRGGVTLGCMEIDSRMARIRDPDMWRGFDVLCSRLLVCPSEKVWTRGVCKVTNKGLCTFGREALVPIANLIVIVEPGEWYASPRHDIGDRDATATVLKGKQEEEAEEKDPIVHREVCSASEFIAALACRMLSGKVHEELEIKCLRRGVYNYLQRALTWFAGATGPFRSRTVTVFTPEADSATEPWTHTLPPDLDVLKTSSTRYLVSCEKACGNPRTLKLSVMRGEPGVHAVIKTPIDGTTKGDDGDCEEVHVHCDRSLREFCKLHRLPRGIRGPETWKRPLPWSKKDPGSFCSKMSELKYRWESGRIDLEEALARDTGGCRRFWGRDEQLLDWKRCSDGKLIPRRARFWCLIDSKESLARQREAQVSGHHKNIREMCNGHDDHTDDNRERDSLDKEMCKCGPHVQGHVFFEPVHNKDYKNRVSLDNEGRLVKYYKPHNFSLLMYDVYTVLLYGCGLTPVFEHGSSDAAGDRVLRLVVGTLAVADRLSPDVHPKHSKIVIVVREGREQTVKVARELSRCIVAATARRKRAGALEYTFKELPSNLEREVSRCPSWTAESEESAAAAGAHYALPEKFIGETGISAFAQLTTLWPSVSKRSDVKHPACSQDPRWIGVMVCLAEWEGRKQISDTVALGALEALLRARVLGVVDPQLRNFVDTFEEPKRSSTTPREPCNQQVNEFTVWLTVRGVENEETIAGRLNQPLTFSEAAAAYMELSRDFITCSHQESLNTLDGLRDFFSLMLRYPVVPQLAMDTKECPECYFEAEITVDTWKEVRRKISCYHFTLKHEQSLAFGQTSALADSQDACNFHADDRNDGEMVRAGPCGDVFLSDTTKDDHGESVKPIKFLEQLDSLKRRDEITKQKTLGKEIHHQLKSHSRTLQELEAPRYLSVYPLRCLYQYYGSLNRSRERARLLSERYPGLEGDRSRAQLKVEELRMSLRSTASTGTNDKLLSYVCMAMIGPVRRYQRRYNFVAERVVLFKHLIASGFPIETASSLVKSIAASKRVSMIAVPLDKGVELQLQKTAQPTTYNRKVASLIWLFSHITAYCTLRQLRHDYVRMGDSPEDMASDGIYVFDGNHVGFRLSQAPILSDKRDFVDRVIRAGPEESYDALVQFGYAPITGVVNLQWKREALEKYNAERLKHSSATFEKLLKEYTEKRQSDQKAHSKQKPRSKGSIEWKVPICMQKKKDKKNGVNKERKQ</sequence>
<dbReference type="STRING" id="240159.A0A4U5UNI2"/>
<evidence type="ECO:0000256" key="1">
    <source>
        <dbReference type="SAM" id="MobiDB-lite"/>
    </source>
</evidence>
<dbReference type="PANTHER" id="PTHR48147:SF3">
    <property type="entry name" value="MYELIN TRANSCRIPTION FACTOR 1-LIKE PROTEIN"/>
    <property type="match status" value="1"/>
</dbReference>
<dbReference type="PANTHER" id="PTHR48147">
    <property type="entry name" value="PROTEIN CBG23787"/>
    <property type="match status" value="1"/>
</dbReference>
<name>A0A4U5UNI2_COLLU</name>
<organism evidence="2 3">
    <name type="scientific">Collichthys lucidus</name>
    <name type="common">Big head croaker</name>
    <name type="synonym">Sciaena lucida</name>
    <dbReference type="NCBI Taxonomy" id="240159"/>
    <lineage>
        <taxon>Eukaryota</taxon>
        <taxon>Metazoa</taxon>
        <taxon>Chordata</taxon>
        <taxon>Craniata</taxon>
        <taxon>Vertebrata</taxon>
        <taxon>Euteleostomi</taxon>
        <taxon>Actinopterygii</taxon>
        <taxon>Neopterygii</taxon>
        <taxon>Teleostei</taxon>
        <taxon>Neoteleostei</taxon>
        <taxon>Acanthomorphata</taxon>
        <taxon>Eupercaria</taxon>
        <taxon>Sciaenidae</taxon>
        <taxon>Collichthys</taxon>
    </lineage>
</organism>
<feature type="compositionally biased region" description="Basic and acidic residues" evidence="1">
    <location>
        <begin position="592"/>
        <end position="605"/>
    </location>
</feature>
<evidence type="ECO:0000313" key="3">
    <source>
        <dbReference type="Proteomes" id="UP000298787"/>
    </source>
</evidence>
<feature type="compositionally biased region" description="Basic and acidic residues" evidence="1">
    <location>
        <begin position="2562"/>
        <end position="2571"/>
    </location>
</feature>